<dbReference type="Gene3D" id="1.25.40.10">
    <property type="entry name" value="Tetratricopeptide repeat domain"/>
    <property type="match status" value="2"/>
</dbReference>
<dbReference type="EMBL" id="ML986649">
    <property type="protein sequence ID" value="KAF2261879.1"/>
    <property type="molecule type" value="Genomic_DNA"/>
</dbReference>
<dbReference type="PANTHER" id="PTHR10039:SF9">
    <property type="entry name" value="NACHT DOMAIN PROTEIN (AFU_ORTHOLOGUE AFUA_2G01760)"/>
    <property type="match status" value="1"/>
</dbReference>
<gene>
    <name evidence="4" type="ORF">CC78DRAFT_469263</name>
</gene>
<feature type="region of interest" description="Disordered" evidence="2">
    <location>
        <begin position="1"/>
        <end position="29"/>
    </location>
</feature>
<dbReference type="InterPro" id="IPR056884">
    <property type="entry name" value="NPHP3-like_N"/>
</dbReference>
<proteinExistence type="predicted"/>
<feature type="domain" description="AAA+ ATPase" evidence="3">
    <location>
        <begin position="326"/>
        <end position="513"/>
    </location>
</feature>
<organism evidence="4 5">
    <name type="scientific">Lojkania enalia</name>
    <dbReference type="NCBI Taxonomy" id="147567"/>
    <lineage>
        <taxon>Eukaryota</taxon>
        <taxon>Fungi</taxon>
        <taxon>Dikarya</taxon>
        <taxon>Ascomycota</taxon>
        <taxon>Pezizomycotina</taxon>
        <taxon>Dothideomycetes</taxon>
        <taxon>Pleosporomycetidae</taxon>
        <taxon>Pleosporales</taxon>
        <taxon>Pleosporales incertae sedis</taxon>
        <taxon>Lojkania</taxon>
    </lineage>
</organism>
<sequence length="2130" mass="241277">MQSQVPPTATNGANDFSTPPLSPPHGAYRKGDFNRVFSSTSARPASGTYSSITQVTRRANNGYKIGFVQDTAHSLKKKSMAELGAGVYQSVSDVSFINFVEWIRSERLTTLPHKGSRWDKVLIRALYFAEQLHKFDAAIKGFALDSSAAASLGYGHAQLLLELGHENSKALDNAFTVFYKFSLSFSSLLHRSEILAATSEIREQLCLMYTDMLSLVVDVAIRFYKTVKGMTTSFVSLDIFDVFGDTIDAFRSRQTNITELIWSYQIENEGLDASEVLDVKTLSRWLTPQDQVLSSLGRDHLTFADNQAEFTCIWFQKPLAKFVQSDKKIFLITGQPGSGKTVLAGSIVERLQRPIGRLSFDSLFVSISSGIPSQATSLAVVKSLLFQLLNLRIGNIAIYQALSRAYGACHEASDVNSYEDHLWKALADSLKRPVEDAKDLVLIIDGIDELSGSQPVKSSLFERLVQVTTQGKRARLIALASALSLPASTYGEMHEIIRHDIRDDIHAVALKALIRNSHFYSKPPPEQESLLDQIIQAADGSFLWAILACEILCLEKSLETFNKSLGAISSSQVSVPDLVVKLLKSLEPKNNAMTLLAWLLAAQRPFTIDEIRCLFSIDVQRGTVLDSALDINFILQSLQPLLSIQDCIVRFRHPLIQSTLHSVALQEKISIPIKESQLDLVLRLLSYAKYTLKSPQEPILDNLDPTLAERLFRQHHFLEYAVRYWVFHFKESSLAPKASGEFKPSADFQNILPNNTTLPILEQLCWDTQLPTSEILDLHILVGRVRRQIFTENHPAVLQTYLTIATSYSLTLNLPEAQHYYYLSTKISRSVLSDIHPLTLECAMRYLRVTESMITTTRTEVMTHREEILILLIAAYEKQYGATSEIVIRTRKLLAEFYISIKEEHRAMEIYRLIQEATIKHYGKDSHEARDVHHHLSIVLGKGKDDLELEAYKESFFGHDDDDEGIVEAFDIYQITIWLRRTEDYLSRGEVVLAEKTYVELWKEVSSKCRTMHSLEWHEHHIEIALAYSRFLQSQKRSGEASAVLICVWQQYEHHQLSFAESIVTRLTSVAKTLKSMGHYTVALSVFKFASSYYKNIRREESNFSAELLEEISSTSTELVKQSLTSTTTVTETTSTISESIFQDVFQSVITSSKAVDMTTISLSKKLTAKYIEQKNWSAATTVIEATLQKTWKSFFSDSIHNVTLISTFLNESIELVERLAECYLEQKQLEKVEDVYVRLFRAVLASPKVDRLIFEKARNLLLGFYDKRGYTDNSISVYQEILVAYRNVYGPTHEYTIQTLYTLAARCQAHPRNHPYWIEYYLQIVTSLNKDSDICHKDALGAIIIVATTYWEDRRYAEAVIVFSVLWNTFVQKTKAYKQFTEATFVTNLYERYFQCLEETKASWEVLHEVTIEYRKTCVTTFGAESTIAVEATLSLARITQRSEEHSSQAISLYEEVSKSSKVTSTKVTEIKQMLSSLYVLQITKNSSSKMSSETIQQVVSLREQQFSEAINKYGYSHESSLTHLHELAILYTRQQKSELALKQLTTAVTQTITKEVSSQKLIESATSIATTFQACQLVQQCTELVEELHVQLCGRYMHNTSKWSFDLTKCDRSALAFLAALEYHVRKDFALTLTEIMAEITTEWIYYEQYRRTMKGDESVKNILLAAAPLRSFLTIRYRTVVVGILEDEIVKLFMNRDAADLKVLGKDSPRIFIVSILERLGNRKSANFNRVVILASNDEVASLTKSKKWSEAYDIAHLAFIFATNHDGYNGPNSIGLGFRLASLLVGSGEERCPEPQLRKKSLELSNRIVKNILEICKKLELNFAQIQLSELSQLSVLLGEQHDYGTLEWLLTTLWNTRDAQRAWPAEVLVNLGRRLICARYLAGHPIKAIRLCEDIAYNMRRTHGTRAAVTLETYDLLAHLYTSTGHMYQSKAAVEKTGALAHEYFKKAIGVHEDILHWLVNNEQSVDNLEDDEFDTTTALLAEYGIGVNDSVDGKQNKDIEQPGINKSAWAIRHLYLLKLAYQRYGGWPKPVAEYERLNAELFRVFGGESEWKDAKGVETWDAKGFGAGKAEGKEGAFEGVDDWAFAITEKANGHETVHQNGGGVNGRLKVEKVRSKMGEDDEEL</sequence>
<dbReference type="Pfam" id="PF24883">
    <property type="entry name" value="NPHP3_N"/>
    <property type="match status" value="1"/>
</dbReference>
<keyword evidence="1" id="KW-0677">Repeat</keyword>
<dbReference type="InterPro" id="IPR003593">
    <property type="entry name" value="AAA+_ATPase"/>
</dbReference>
<dbReference type="Gene3D" id="3.40.50.300">
    <property type="entry name" value="P-loop containing nucleotide triphosphate hydrolases"/>
    <property type="match status" value="1"/>
</dbReference>
<name>A0A9P4K2R7_9PLEO</name>
<dbReference type="InterPro" id="IPR011990">
    <property type="entry name" value="TPR-like_helical_dom_sf"/>
</dbReference>
<dbReference type="PANTHER" id="PTHR10039">
    <property type="entry name" value="AMELOGENIN"/>
    <property type="match status" value="1"/>
</dbReference>
<evidence type="ECO:0000259" key="3">
    <source>
        <dbReference type="SMART" id="SM00382"/>
    </source>
</evidence>
<dbReference type="SUPFAM" id="SSF52540">
    <property type="entry name" value="P-loop containing nucleoside triphosphate hydrolases"/>
    <property type="match status" value="1"/>
</dbReference>
<dbReference type="InterPro" id="IPR027417">
    <property type="entry name" value="P-loop_NTPase"/>
</dbReference>
<dbReference type="Proteomes" id="UP000800093">
    <property type="component" value="Unassembled WGS sequence"/>
</dbReference>
<feature type="compositionally biased region" description="Polar residues" evidence="2">
    <location>
        <begin position="1"/>
        <end position="19"/>
    </location>
</feature>
<keyword evidence="5" id="KW-1185">Reference proteome</keyword>
<protein>
    <recommendedName>
        <fullName evidence="3">AAA+ ATPase domain-containing protein</fullName>
    </recommendedName>
</protein>
<evidence type="ECO:0000256" key="2">
    <source>
        <dbReference type="SAM" id="MobiDB-lite"/>
    </source>
</evidence>
<evidence type="ECO:0000256" key="1">
    <source>
        <dbReference type="ARBA" id="ARBA00022737"/>
    </source>
</evidence>
<evidence type="ECO:0000313" key="4">
    <source>
        <dbReference type="EMBL" id="KAF2261879.1"/>
    </source>
</evidence>
<comment type="caution">
    <text evidence="4">The sequence shown here is derived from an EMBL/GenBank/DDBJ whole genome shotgun (WGS) entry which is preliminary data.</text>
</comment>
<dbReference type="SMART" id="SM00382">
    <property type="entry name" value="AAA"/>
    <property type="match status" value="1"/>
</dbReference>
<accession>A0A9P4K2R7</accession>
<reference evidence="5" key="1">
    <citation type="journal article" date="2020" name="Stud. Mycol.">
        <title>101 Dothideomycetes genomes: A test case for predicting lifestyles and emergence of pathogens.</title>
        <authorList>
            <person name="Haridas S."/>
            <person name="Albert R."/>
            <person name="Binder M."/>
            <person name="Bloem J."/>
            <person name="LaButti K."/>
            <person name="Salamov A."/>
            <person name="Andreopoulos B."/>
            <person name="Baker S."/>
            <person name="Barry K."/>
            <person name="Bills G."/>
            <person name="Bluhm B."/>
            <person name="Cannon C."/>
            <person name="Castanera R."/>
            <person name="Culley D."/>
            <person name="Daum C."/>
            <person name="Ezra D."/>
            <person name="Gonzalez J."/>
            <person name="Henrissat B."/>
            <person name="Kuo A."/>
            <person name="Liang C."/>
            <person name="Lipzen A."/>
            <person name="Lutzoni F."/>
            <person name="Magnuson J."/>
            <person name="Mondo S."/>
            <person name="Nolan M."/>
            <person name="Ohm R."/>
            <person name="Pangilinan J."/>
            <person name="Park H.-J."/>
            <person name="Ramirez L."/>
            <person name="Alfaro M."/>
            <person name="Sun H."/>
            <person name="Tritt A."/>
            <person name="Yoshinaga Y."/>
            <person name="Zwiers L.-H."/>
            <person name="Turgeon B."/>
            <person name="Goodwin S."/>
            <person name="Spatafora J."/>
            <person name="Crous P."/>
            <person name="Grigoriev I."/>
        </authorList>
    </citation>
    <scope>NUCLEOTIDE SEQUENCE [LARGE SCALE GENOMIC DNA]</scope>
    <source>
        <strain evidence="5">CBS 304.66</strain>
    </source>
</reference>
<evidence type="ECO:0000313" key="5">
    <source>
        <dbReference type="Proteomes" id="UP000800093"/>
    </source>
</evidence>
<dbReference type="OrthoDB" id="2546325at2759"/>